<keyword evidence="4" id="KW-0804">Transcription</keyword>
<keyword evidence="8" id="KW-1185">Reference proteome</keyword>
<dbReference type="GeneID" id="57978779"/>
<evidence type="ECO:0000256" key="4">
    <source>
        <dbReference type="ARBA" id="ARBA00023163"/>
    </source>
</evidence>
<keyword evidence="3" id="KW-0238">DNA-binding</keyword>
<evidence type="ECO:0000313" key="7">
    <source>
        <dbReference type="EMBL" id="MBJ7639626.1"/>
    </source>
</evidence>
<evidence type="ECO:0000313" key="8">
    <source>
        <dbReference type="Proteomes" id="UP000728106"/>
    </source>
</evidence>
<accession>A0A4Z0RPE6</accession>
<dbReference type="Pfam" id="PF03466">
    <property type="entry name" value="LysR_substrate"/>
    <property type="match status" value="1"/>
</dbReference>
<feature type="domain" description="HTH lysR-type" evidence="5">
    <location>
        <begin position="1"/>
        <end position="58"/>
    </location>
</feature>
<comment type="caution">
    <text evidence="7">The sequence shown here is derived from an EMBL/GenBank/DDBJ whole genome shotgun (WGS) entry which is preliminary data.</text>
</comment>
<reference evidence="7" key="1">
    <citation type="submission" date="2020-02" db="EMBL/GenBank/DDBJ databases">
        <authorList>
            <person name="Fontana A."/>
            <person name="Patrone V."/>
            <person name="Morelli L."/>
        </authorList>
    </citation>
    <scope>NUCLEOTIDE SEQUENCE</scope>
    <source>
        <strain evidence="6">CCUG 30943</strain>
        <strain evidence="7">CCUG 43002</strain>
    </source>
</reference>
<dbReference type="AlphaFoldDB" id="A0A4Z0RPE6"/>
<dbReference type="InterPro" id="IPR050950">
    <property type="entry name" value="HTH-type_LysR_regulators"/>
</dbReference>
<dbReference type="Proteomes" id="UP000808038">
    <property type="component" value="Unassembled WGS sequence"/>
</dbReference>
<dbReference type="InterPro" id="IPR036390">
    <property type="entry name" value="WH_DNA-bd_sf"/>
</dbReference>
<dbReference type="Gene3D" id="3.40.190.10">
    <property type="entry name" value="Periplasmic binding protein-like II"/>
    <property type="match status" value="1"/>
</dbReference>
<organism evidence="7 8">
    <name type="scientific">Weissella confusa</name>
    <name type="common">Lactobacillus confusus</name>
    <dbReference type="NCBI Taxonomy" id="1583"/>
    <lineage>
        <taxon>Bacteria</taxon>
        <taxon>Bacillati</taxon>
        <taxon>Bacillota</taxon>
        <taxon>Bacilli</taxon>
        <taxon>Lactobacillales</taxon>
        <taxon>Lactobacillaceae</taxon>
        <taxon>Weissella</taxon>
    </lineage>
</organism>
<dbReference type="GO" id="GO:0003677">
    <property type="term" value="F:DNA binding"/>
    <property type="evidence" value="ECO:0007669"/>
    <property type="project" value="UniProtKB-KW"/>
</dbReference>
<dbReference type="EMBL" id="JAAOCP010000013">
    <property type="protein sequence ID" value="MBJ7639626.1"/>
    <property type="molecule type" value="Genomic_DNA"/>
</dbReference>
<comment type="similarity">
    <text evidence="1">Belongs to the LysR transcriptional regulatory family.</text>
</comment>
<dbReference type="PANTHER" id="PTHR30419:SF8">
    <property type="entry name" value="NITROGEN ASSIMILATION TRANSCRIPTIONAL ACTIVATOR-RELATED"/>
    <property type="match status" value="1"/>
</dbReference>
<dbReference type="RefSeq" id="WP_003607982.1">
    <property type="nucleotide sequence ID" value="NZ_CP027563.1"/>
</dbReference>
<sequence>MELRVLRYFLEVAHTGTLTAAATKLNVTQPALSRQLKLLETELGVTLINRDHKPVSLTPEGIYLAKQAEDLIAIADKTVTNLQSKDAIAGVITIGAAETKMFNHAIKAISAMQQAYPNVTFTVISGSTTDLLDRLNHGELDFLFALDFTQKASYDYLDFPDEDVRGVFINKQHPLANESAITADQLKEYPLAISRQSSFNDSLVEELGLNASDLNIRLKYNLIGNAGMYPMIDNQIMLVGIEGVINIPELRFKPFSPKNVSVGSMIWNHTPFLSPLHEEFIRSLEDELTNTPRDMS</sequence>
<dbReference type="Gene3D" id="1.10.10.10">
    <property type="entry name" value="Winged helix-like DNA-binding domain superfamily/Winged helix DNA-binding domain"/>
    <property type="match status" value="1"/>
</dbReference>
<dbReference type="EMBL" id="JAAOCX010000002">
    <property type="protein sequence ID" value="MBJ7631814.1"/>
    <property type="molecule type" value="Genomic_DNA"/>
</dbReference>
<dbReference type="CDD" id="cd05466">
    <property type="entry name" value="PBP2_LTTR_substrate"/>
    <property type="match status" value="1"/>
</dbReference>
<dbReference type="GO" id="GO:0003700">
    <property type="term" value="F:DNA-binding transcription factor activity"/>
    <property type="evidence" value="ECO:0007669"/>
    <property type="project" value="InterPro"/>
</dbReference>
<dbReference type="InterPro" id="IPR036388">
    <property type="entry name" value="WH-like_DNA-bd_sf"/>
</dbReference>
<name>A0A4Z0RPE6_WEICO</name>
<dbReference type="PANTHER" id="PTHR30419">
    <property type="entry name" value="HTH-TYPE TRANSCRIPTIONAL REGULATOR YBHD"/>
    <property type="match status" value="1"/>
</dbReference>
<dbReference type="InterPro" id="IPR005119">
    <property type="entry name" value="LysR_subst-bd"/>
</dbReference>
<protein>
    <submittedName>
        <fullName evidence="7">LysR family transcriptional regulator</fullName>
    </submittedName>
</protein>
<dbReference type="Proteomes" id="UP000728106">
    <property type="component" value="Unassembled WGS sequence"/>
</dbReference>
<evidence type="ECO:0000256" key="2">
    <source>
        <dbReference type="ARBA" id="ARBA00023015"/>
    </source>
</evidence>
<proteinExistence type="inferred from homology"/>
<dbReference type="SUPFAM" id="SSF53850">
    <property type="entry name" value="Periplasmic binding protein-like II"/>
    <property type="match status" value="1"/>
</dbReference>
<evidence type="ECO:0000256" key="3">
    <source>
        <dbReference type="ARBA" id="ARBA00023125"/>
    </source>
</evidence>
<gene>
    <name evidence="7" type="ORF">HAU20_09595</name>
    <name evidence="6" type="ORF">HAU43_01670</name>
</gene>
<dbReference type="GO" id="GO:0005829">
    <property type="term" value="C:cytosol"/>
    <property type="evidence" value="ECO:0007669"/>
    <property type="project" value="TreeGrafter"/>
</dbReference>
<evidence type="ECO:0000259" key="5">
    <source>
        <dbReference type="PROSITE" id="PS50931"/>
    </source>
</evidence>
<reference evidence="7 8" key="2">
    <citation type="journal article" date="2021" name="Int. J. Food Microbiol.">
        <title>Safety demonstration of a microbial species for use in the food chain: Weissella confusa.</title>
        <authorList>
            <person name="Bourdichon F."/>
            <person name="Patrone V."/>
            <person name="Fontana A."/>
            <person name="Milani G."/>
            <person name="Morelli L."/>
        </authorList>
    </citation>
    <scope>NUCLEOTIDE SEQUENCE [LARGE SCALE GENOMIC DNA]</scope>
    <source>
        <strain evidence="6">CCUG 30943</strain>
        <strain evidence="7 8">CCUG 43002</strain>
    </source>
</reference>
<keyword evidence="2" id="KW-0805">Transcription regulation</keyword>
<dbReference type="FunFam" id="1.10.10.10:FF:000001">
    <property type="entry name" value="LysR family transcriptional regulator"/>
    <property type="match status" value="1"/>
</dbReference>
<dbReference type="PROSITE" id="PS50931">
    <property type="entry name" value="HTH_LYSR"/>
    <property type="match status" value="1"/>
</dbReference>
<dbReference type="InterPro" id="IPR000847">
    <property type="entry name" value="LysR_HTH_N"/>
</dbReference>
<dbReference type="SUPFAM" id="SSF46785">
    <property type="entry name" value="Winged helix' DNA-binding domain"/>
    <property type="match status" value="1"/>
</dbReference>
<evidence type="ECO:0000313" key="6">
    <source>
        <dbReference type="EMBL" id="MBJ7631814.1"/>
    </source>
</evidence>
<dbReference type="Pfam" id="PF00126">
    <property type="entry name" value="HTH_1"/>
    <property type="match status" value="1"/>
</dbReference>
<evidence type="ECO:0000256" key="1">
    <source>
        <dbReference type="ARBA" id="ARBA00009437"/>
    </source>
</evidence>
<dbReference type="PRINTS" id="PR00039">
    <property type="entry name" value="HTHLYSR"/>
</dbReference>